<evidence type="ECO:0000313" key="2">
    <source>
        <dbReference type="Proteomes" id="UP001056120"/>
    </source>
</evidence>
<organism evidence="1 2">
    <name type="scientific">Smallanthus sonchifolius</name>
    <dbReference type="NCBI Taxonomy" id="185202"/>
    <lineage>
        <taxon>Eukaryota</taxon>
        <taxon>Viridiplantae</taxon>
        <taxon>Streptophyta</taxon>
        <taxon>Embryophyta</taxon>
        <taxon>Tracheophyta</taxon>
        <taxon>Spermatophyta</taxon>
        <taxon>Magnoliopsida</taxon>
        <taxon>eudicotyledons</taxon>
        <taxon>Gunneridae</taxon>
        <taxon>Pentapetalae</taxon>
        <taxon>asterids</taxon>
        <taxon>campanulids</taxon>
        <taxon>Asterales</taxon>
        <taxon>Asteraceae</taxon>
        <taxon>Asteroideae</taxon>
        <taxon>Heliantheae alliance</taxon>
        <taxon>Millerieae</taxon>
        <taxon>Smallanthus</taxon>
    </lineage>
</organism>
<protein>
    <submittedName>
        <fullName evidence="1">Uncharacterized protein</fullName>
    </submittedName>
</protein>
<evidence type="ECO:0000313" key="1">
    <source>
        <dbReference type="EMBL" id="KAI3745269.1"/>
    </source>
</evidence>
<proteinExistence type="predicted"/>
<comment type="caution">
    <text evidence="1">The sequence shown here is derived from an EMBL/GenBank/DDBJ whole genome shotgun (WGS) entry which is preliminary data.</text>
</comment>
<keyword evidence="2" id="KW-1185">Reference proteome</keyword>
<dbReference type="EMBL" id="CM042036">
    <property type="protein sequence ID" value="KAI3745269.1"/>
    <property type="molecule type" value="Genomic_DNA"/>
</dbReference>
<sequence>MALENSSYNSWADQWDTKSEYANPQNKKKNKVGDGFGKTKTVAITGMKKVKQGTSIGISWIKQKISYYSTAMKTTFYSKRLALLLVILMIDHVFQTNSASIEGAVFSGRNRKLRTRSSPPPAPKLSRSVHYKFAAQPPPPSIRCKATSSPQIGLPWKFCSFLSPPPPPRVPLYR</sequence>
<gene>
    <name evidence="1" type="ORF">L1987_58379</name>
</gene>
<reference evidence="1 2" key="2">
    <citation type="journal article" date="2022" name="Mol. Ecol. Resour.">
        <title>The genomes of chicory, endive, great burdock and yacon provide insights into Asteraceae paleo-polyploidization history and plant inulin production.</title>
        <authorList>
            <person name="Fan W."/>
            <person name="Wang S."/>
            <person name="Wang H."/>
            <person name="Wang A."/>
            <person name="Jiang F."/>
            <person name="Liu H."/>
            <person name="Zhao H."/>
            <person name="Xu D."/>
            <person name="Zhang Y."/>
        </authorList>
    </citation>
    <scope>NUCLEOTIDE SEQUENCE [LARGE SCALE GENOMIC DNA]</scope>
    <source>
        <strain evidence="2">cv. Yunnan</strain>
        <tissue evidence="1">Leaves</tissue>
    </source>
</reference>
<name>A0ACB9DF20_9ASTR</name>
<dbReference type="Proteomes" id="UP001056120">
    <property type="component" value="Linkage Group LG19"/>
</dbReference>
<reference evidence="2" key="1">
    <citation type="journal article" date="2022" name="Mol. Ecol. Resour.">
        <title>The genomes of chicory, endive, great burdock and yacon provide insights into Asteraceae palaeo-polyploidization history and plant inulin production.</title>
        <authorList>
            <person name="Fan W."/>
            <person name="Wang S."/>
            <person name="Wang H."/>
            <person name="Wang A."/>
            <person name="Jiang F."/>
            <person name="Liu H."/>
            <person name="Zhao H."/>
            <person name="Xu D."/>
            <person name="Zhang Y."/>
        </authorList>
    </citation>
    <scope>NUCLEOTIDE SEQUENCE [LARGE SCALE GENOMIC DNA]</scope>
    <source>
        <strain evidence="2">cv. Yunnan</strain>
    </source>
</reference>
<accession>A0ACB9DF20</accession>